<dbReference type="eggNOG" id="COG4447">
    <property type="taxonomic scope" value="Bacteria"/>
</dbReference>
<gene>
    <name evidence="4" type="ORF">GEMMAAP_03220</name>
</gene>
<accession>A0A143BGE3</accession>
<evidence type="ECO:0000259" key="3">
    <source>
        <dbReference type="SMART" id="SM00635"/>
    </source>
</evidence>
<dbReference type="Proteomes" id="UP000076404">
    <property type="component" value="Chromosome"/>
</dbReference>
<dbReference type="PANTHER" id="PTHR23019">
    <property type="entry name" value="NUCLEAR PORE MEMBRANE GLYCOPROTEIN GP210-RELATED"/>
    <property type="match status" value="1"/>
</dbReference>
<dbReference type="SMART" id="SM00635">
    <property type="entry name" value="BID_2"/>
    <property type="match status" value="4"/>
</dbReference>
<dbReference type="eggNOG" id="COG5492">
    <property type="taxonomic scope" value="Bacteria"/>
</dbReference>
<feature type="domain" description="BIG2" evidence="3">
    <location>
        <begin position="293"/>
        <end position="372"/>
    </location>
</feature>
<feature type="chain" id="PRO_5007506712" description="BIG2 domain-containing protein" evidence="2">
    <location>
        <begin position="26"/>
        <end position="972"/>
    </location>
</feature>
<evidence type="ECO:0000256" key="1">
    <source>
        <dbReference type="SAM" id="MobiDB-lite"/>
    </source>
</evidence>
<keyword evidence="2" id="KW-0732">Signal</keyword>
<dbReference type="STRING" id="1379270.GEMMAAP_03220"/>
<dbReference type="SUPFAM" id="SSF75011">
    <property type="entry name" value="3-carboxy-cis,cis-mucoante lactonizing enzyme"/>
    <property type="match status" value="1"/>
</dbReference>
<dbReference type="InterPro" id="IPR045197">
    <property type="entry name" value="NUP210-like"/>
</dbReference>
<dbReference type="Gene3D" id="2.60.40.1080">
    <property type="match status" value="4"/>
</dbReference>
<reference evidence="4 5" key="2">
    <citation type="journal article" date="2016" name="Environ. Microbiol. Rep.">
        <title>Metagenomic evidence for the presence of phototrophic Gemmatimonadetes bacteria in diverse environments.</title>
        <authorList>
            <person name="Zeng Y."/>
            <person name="Baumbach J."/>
            <person name="Barbosa E.G."/>
            <person name="Azevedo V."/>
            <person name="Zhang C."/>
            <person name="Koblizek M."/>
        </authorList>
    </citation>
    <scope>NUCLEOTIDE SEQUENCE [LARGE SCALE GENOMIC DNA]</scope>
    <source>
        <strain evidence="4 5">AP64</strain>
    </source>
</reference>
<dbReference type="RefSeq" id="WP_026849406.1">
    <property type="nucleotide sequence ID" value="NZ_CP011454.1"/>
</dbReference>
<dbReference type="OrthoDB" id="8093255at2"/>
<feature type="region of interest" description="Disordered" evidence="1">
    <location>
        <begin position="948"/>
        <end position="972"/>
    </location>
</feature>
<reference evidence="4 5" key="1">
    <citation type="journal article" date="2014" name="Proc. Natl. Acad. Sci. U.S.A.">
        <title>Functional type 2 photosynthetic reaction centers found in the rare bacterial phylum Gemmatimonadetes.</title>
        <authorList>
            <person name="Zeng Y."/>
            <person name="Feng F."/>
            <person name="Medova H."/>
            <person name="Dean J."/>
            <person name="Koblizek M."/>
        </authorList>
    </citation>
    <scope>NUCLEOTIDE SEQUENCE [LARGE SCALE GENOMIC DNA]</scope>
    <source>
        <strain evidence="4 5">AP64</strain>
    </source>
</reference>
<evidence type="ECO:0000256" key="2">
    <source>
        <dbReference type="SAM" id="SignalP"/>
    </source>
</evidence>
<dbReference type="InterPro" id="IPR003343">
    <property type="entry name" value="Big_2"/>
</dbReference>
<dbReference type="AlphaFoldDB" id="A0A143BGE3"/>
<dbReference type="PANTHER" id="PTHR23019:SF0">
    <property type="entry name" value="NUCLEAR PORE MEMBRANE GLYCOPROTEIN 210"/>
    <property type="match status" value="1"/>
</dbReference>
<dbReference type="SUPFAM" id="SSF101898">
    <property type="entry name" value="NHL repeat"/>
    <property type="match status" value="1"/>
</dbReference>
<proteinExistence type="predicted"/>
<sequence>MVPSSPRFRWAVVCACAVLSVGVSACGGGGDGGGVTPPPPPTVRSVTITPSTATVRVGETQTLSALVDAAAGAATTVTWSSDLPAVANVSSTGVVTGVGSGTATIRATSTANSAVSGTALVVVQPARTIAISPTVVNIGTGQSAPMTATLVIDPGLATTVTWRSSATNIVTVSASGVVTGVAQGSAQITVLSTVDTTLRASATVNVVQVVRAVTVTPTTATLNINDTRQLVATVTADAGLPTTVTWRSATPTVASVSSTGLVTALAVGTSVVTVLSTADTTRRATSTITVAPRTTAVSIGQRGVAVNPGTSTTLTATVVADPGVNTALQWNSSAPQVATVNAQGVVTGVTLGSTLITASLVADPTRRDTVTVNVVPRLASTWNASRLTGALYEDVISIVSPQVGVAFAVNSVGDVYRWNGTTWALSTLGSTHGTTFYAVHAAAANNVIAVGLGGRIVRFDGTSWSAMTSGSTRDLYAVWMENGTTAYATGANGTVLRWNGTAWSTEPSGSTQALNAVWAGDNVAYAVGGEGTVLRRTGAVWSTVTVPSNEDLFGVHGVTANDVVAVGASGTLLRFNGTAWGLVPPAGITGSFYQIAGSAANAGRRFLVGDAGVAQLDGNTLTAVATPYAPKLYGVTVDGSGGVWASGQRGIVVRSGTPWTTNNIAPDLLDVWSASPTSAFAVGEYGFTWRWDGSTWTRLVTPTTAHLNTVWAFSAAEAFAAGENGTMLRWNGSAWLTTTFPSTSSIYALWGNASNNVYATTRAGEVARWNGTTWSLVASIANPLWSIFGASNSEIVATGENGTVLRWNGATWTPLAIPAGSGTLSGVWLTGIGNVFTVGGNGSGSAGAAYQFSNNAWNSLQVGSTRVLTSVWGPSVNDLYVTGAAGLLLRYNGNTWSTLTTGTLDLLWALSAAPNANGAAFAVGQNGTVVAGTNGAFRAAMRRETARDLEPGTRASWRRAKAADGVSRQRKR</sequence>
<feature type="domain" description="BIG2" evidence="3">
    <location>
        <begin position="209"/>
        <end position="286"/>
    </location>
</feature>
<dbReference type="KEGG" id="gph:GEMMAAP_03220"/>
<feature type="domain" description="BIG2" evidence="3">
    <location>
        <begin position="42"/>
        <end position="119"/>
    </location>
</feature>
<dbReference type="EMBL" id="CP011454">
    <property type="protein sequence ID" value="AMW04118.1"/>
    <property type="molecule type" value="Genomic_DNA"/>
</dbReference>
<feature type="signal peptide" evidence="2">
    <location>
        <begin position="1"/>
        <end position="25"/>
    </location>
</feature>
<organism evidence="4 5">
    <name type="scientific">Gemmatimonas phototrophica</name>
    <dbReference type="NCBI Taxonomy" id="1379270"/>
    <lineage>
        <taxon>Bacteria</taxon>
        <taxon>Pseudomonadati</taxon>
        <taxon>Gemmatimonadota</taxon>
        <taxon>Gemmatimonadia</taxon>
        <taxon>Gemmatimonadales</taxon>
        <taxon>Gemmatimonadaceae</taxon>
        <taxon>Gemmatimonas</taxon>
    </lineage>
</organism>
<keyword evidence="5" id="KW-1185">Reference proteome</keyword>
<protein>
    <recommendedName>
        <fullName evidence="3">BIG2 domain-containing protein</fullName>
    </recommendedName>
</protein>
<evidence type="ECO:0000313" key="5">
    <source>
        <dbReference type="Proteomes" id="UP000076404"/>
    </source>
</evidence>
<feature type="domain" description="BIG2" evidence="3">
    <location>
        <begin position="125"/>
        <end position="203"/>
    </location>
</feature>
<dbReference type="InterPro" id="IPR008964">
    <property type="entry name" value="Invasin/intimin_cell_adhesion"/>
</dbReference>
<dbReference type="SUPFAM" id="SSF49373">
    <property type="entry name" value="Invasin/intimin cell-adhesion fragments"/>
    <property type="match status" value="4"/>
</dbReference>
<evidence type="ECO:0000313" key="4">
    <source>
        <dbReference type="EMBL" id="AMW04118.1"/>
    </source>
</evidence>
<name>A0A143BGE3_9BACT</name>
<dbReference type="PROSITE" id="PS51257">
    <property type="entry name" value="PROKAR_LIPOPROTEIN"/>
    <property type="match status" value="1"/>
</dbReference>
<dbReference type="Pfam" id="PF02368">
    <property type="entry name" value="Big_2"/>
    <property type="match status" value="4"/>
</dbReference>